<dbReference type="AlphaFoldDB" id="A0A382S4Q9"/>
<name>A0A382S4Q9_9ZZZZ</name>
<feature type="region of interest" description="Disordered" evidence="1">
    <location>
        <begin position="41"/>
        <end position="63"/>
    </location>
</feature>
<proteinExistence type="predicted"/>
<protein>
    <submittedName>
        <fullName evidence="2">Uncharacterized protein</fullName>
    </submittedName>
</protein>
<evidence type="ECO:0000256" key="1">
    <source>
        <dbReference type="SAM" id="MobiDB-lite"/>
    </source>
</evidence>
<accession>A0A382S4Q9</accession>
<organism evidence="2">
    <name type="scientific">marine metagenome</name>
    <dbReference type="NCBI Taxonomy" id="408172"/>
    <lineage>
        <taxon>unclassified sequences</taxon>
        <taxon>metagenomes</taxon>
        <taxon>ecological metagenomes</taxon>
    </lineage>
</organism>
<dbReference type="EMBL" id="UINC01126410">
    <property type="protein sequence ID" value="SVD04876.1"/>
    <property type="molecule type" value="Genomic_DNA"/>
</dbReference>
<gene>
    <name evidence="2" type="ORF">METZ01_LOCUS357730</name>
</gene>
<sequence length="63" mass="6746">MITSVDSPFIPSINARANVAIIEPRETKRVTTTVPIKHKKATKVEVGETTAKAPPAVETPLPP</sequence>
<reference evidence="2" key="1">
    <citation type="submission" date="2018-05" db="EMBL/GenBank/DDBJ databases">
        <authorList>
            <person name="Lanie J.A."/>
            <person name="Ng W.-L."/>
            <person name="Kazmierczak K.M."/>
            <person name="Andrzejewski T.M."/>
            <person name="Davidsen T.M."/>
            <person name="Wayne K.J."/>
            <person name="Tettelin H."/>
            <person name="Glass J.I."/>
            <person name="Rusch D."/>
            <person name="Podicherti R."/>
            <person name="Tsui H.-C.T."/>
            <person name="Winkler M.E."/>
        </authorList>
    </citation>
    <scope>NUCLEOTIDE SEQUENCE</scope>
</reference>
<evidence type="ECO:0000313" key="2">
    <source>
        <dbReference type="EMBL" id="SVD04876.1"/>
    </source>
</evidence>